<name>A0A645CS74_9ZZZZ</name>
<comment type="caution">
    <text evidence="3">The sequence shown here is derived from an EMBL/GenBank/DDBJ whole genome shotgun (WGS) entry which is preliminary data.</text>
</comment>
<dbReference type="PANTHER" id="PTHR12128">
    <property type="entry name" value="DIHYDRODIPICOLINATE SYNTHASE"/>
    <property type="match status" value="1"/>
</dbReference>
<organism evidence="3">
    <name type="scientific">bioreactor metagenome</name>
    <dbReference type="NCBI Taxonomy" id="1076179"/>
    <lineage>
        <taxon>unclassified sequences</taxon>
        <taxon>metagenomes</taxon>
        <taxon>ecological metagenomes</taxon>
    </lineage>
</organism>
<dbReference type="EC" id="4.3.3.7" evidence="3"/>
<dbReference type="Pfam" id="PF00701">
    <property type="entry name" value="DHDPS"/>
    <property type="match status" value="1"/>
</dbReference>
<proteinExistence type="predicted"/>
<dbReference type="PRINTS" id="PR00146">
    <property type="entry name" value="DHPICSNTHASE"/>
</dbReference>
<dbReference type="Gene3D" id="3.20.20.70">
    <property type="entry name" value="Aldolase class I"/>
    <property type="match status" value="1"/>
</dbReference>
<dbReference type="SUPFAM" id="SSF51569">
    <property type="entry name" value="Aldolase"/>
    <property type="match status" value="1"/>
</dbReference>
<dbReference type="PIRSF" id="PIRSF001365">
    <property type="entry name" value="DHDPS"/>
    <property type="match status" value="1"/>
</dbReference>
<dbReference type="InterPro" id="IPR002220">
    <property type="entry name" value="DapA-like"/>
</dbReference>
<evidence type="ECO:0000313" key="3">
    <source>
        <dbReference type="EMBL" id="MPM79552.1"/>
    </source>
</evidence>
<reference evidence="3" key="1">
    <citation type="submission" date="2019-08" db="EMBL/GenBank/DDBJ databases">
        <authorList>
            <person name="Kucharzyk K."/>
            <person name="Murdoch R.W."/>
            <person name="Higgins S."/>
            <person name="Loffler F."/>
        </authorList>
    </citation>
    <scope>NUCLEOTIDE SEQUENCE</scope>
</reference>
<keyword evidence="2" id="KW-0704">Schiff base</keyword>
<dbReference type="PANTHER" id="PTHR12128:SF66">
    <property type="entry name" value="4-HYDROXY-2-OXOGLUTARATE ALDOLASE, MITOCHONDRIAL"/>
    <property type="match status" value="1"/>
</dbReference>
<dbReference type="InterPro" id="IPR013785">
    <property type="entry name" value="Aldolase_TIM"/>
</dbReference>
<dbReference type="PROSITE" id="PS00666">
    <property type="entry name" value="DHDPS_2"/>
    <property type="match status" value="1"/>
</dbReference>
<protein>
    <submittedName>
        <fullName evidence="3">4-hydroxy-tetrahydrodipicolinate synthase</fullName>
        <ecNumber evidence="3">4.3.3.7</ecNumber>
    </submittedName>
</protein>
<dbReference type="SMART" id="SM01130">
    <property type="entry name" value="DHDPS"/>
    <property type="match status" value="1"/>
</dbReference>
<dbReference type="GO" id="GO:0008840">
    <property type="term" value="F:4-hydroxy-tetrahydrodipicolinate synthase activity"/>
    <property type="evidence" value="ECO:0007669"/>
    <property type="project" value="UniProtKB-EC"/>
</dbReference>
<dbReference type="CDD" id="cd00408">
    <property type="entry name" value="DHDPS-like"/>
    <property type="match status" value="1"/>
</dbReference>
<dbReference type="GO" id="GO:0044281">
    <property type="term" value="P:small molecule metabolic process"/>
    <property type="evidence" value="ECO:0007669"/>
    <property type="project" value="UniProtKB-ARBA"/>
</dbReference>
<keyword evidence="1 3" id="KW-0456">Lyase</keyword>
<dbReference type="InterPro" id="IPR020625">
    <property type="entry name" value="Schiff_base-form_aldolases_AS"/>
</dbReference>
<evidence type="ECO:0000256" key="1">
    <source>
        <dbReference type="ARBA" id="ARBA00023239"/>
    </source>
</evidence>
<evidence type="ECO:0000256" key="2">
    <source>
        <dbReference type="ARBA" id="ARBA00023270"/>
    </source>
</evidence>
<dbReference type="AlphaFoldDB" id="A0A645CS74"/>
<accession>A0A645CS74</accession>
<gene>
    <name evidence="3" type="primary">dapA_52</name>
    <name evidence="3" type="ORF">SDC9_126590</name>
</gene>
<dbReference type="EMBL" id="VSSQ01029417">
    <property type="protein sequence ID" value="MPM79552.1"/>
    <property type="molecule type" value="Genomic_DNA"/>
</dbReference>
<sequence length="313" mass="35459">MIKFDMGGVVFPLVTPFEPETECVNFKALDVLIDFLIDNGATGVIPCGSTGELVSMTLEEQQQIIRHTIAYVNKRVKVYACTAAYRTSDAIILSKAAEEAGADAVMVVTPWYIIPNEEEAYLHFKAVRQEIKIPLLLYHNPYLTGCWLSENIIAKMYNDHIIDGIKDSAHDIFRHQNMRALTDAGFKIFYGYDNCPAEALSFYADGWITGVGTLFPAETVLLYQLAKAGRIEEAKEFTLQRIRPYLRFFNERTSEGLPSPWLAIIKEGLVMRGVPVGLPRKPIQPLPQSVREDLASVLKRYGYYKQQWSQHEQ</sequence>